<reference evidence="4" key="1">
    <citation type="submission" date="2022-11" db="UniProtKB">
        <authorList>
            <consortium name="WormBaseParasite"/>
        </authorList>
    </citation>
    <scope>IDENTIFICATION</scope>
</reference>
<keyword evidence="2" id="KW-0472">Membrane</keyword>
<dbReference type="InterPro" id="IPR011990">
    <property type="entry name" value="TPR-like_helical_dom_sf"/>
</dbReference>
<dbReference type="Pfam" id="PF08238">
    <property type="entry name" value="Sel1"/>
    <property type="match status" value="3"/>
</dbReference>
<organism evidence="3 4">
    <name type="scientific">Plectus sambesii</name>
    <dbReference type="NCBI Taxonomy" id="2011161"/>
    <lineage>
        <taxon>Eukaryota</taxon>
        <taxon>Metazoa</taxon>
        <taxon>Ecdysozoa</taxon>
        <taxon>Nematoda</taxon>
        <taxon>Chromadorea</taxon>
        <taxon>Plectida</taxon>
        <taxon>Plectina</taxon>
        <taxon>Plectoidea</taxon>
        <taxon>Plectidae</taxon>
        <taxon>Plectus</taxon>
    </lineage>
</organism>
<dbReference type="InterPro" id="IPR050767">
    <property type="entry name" value="Sel1_AlgK"/>
</dbReference>
<proteinExistence type="inferred from homology"/>
<dbReference type="SMART" id="SM00671">
    <property type="entry name" value="SEL1"/>
    <property type="match status" value="1"/>
</dbReference>
<evidence type="ECO:0000313" key="4">
    <source>
        <dbReference type="WBParaSite" id="PSAMB.scaffold45size96597.g943.t1"/>
    </source>
</evidence>
<sequence length="147" mass="16670">MPESLVIATIIAIPILLGTGIIWPRIFHSLSDEGAVTWYTRVAEQGDARAQFILGLLYLNGQGVPQSDEEAVTWFTKSAEQEYADAQFLMGIMYMMGQGMGEECLNQMRKLSNGTQNQQNKDVQTHNVIWDVWFKRGEVFLNQIKKL</sequence>
<evidence type="ECO:0000256" key="1">
    <source>
        <dbReference type="ARBA" id="ARBA00038101"/>
    </source>
</evidence>
<feature type="transmembrane region" description="Helical" evidence="2">
    <location>
        <begin position="6"/>
        <end position="23"/>
    </location>
</feature>
<dbReference type="Proteomes" id="UP000887566">
    <property type="component" value="Unplaced"/>
</dbReference>
<keyword evidence="3" id="KW-1185">Reference proteome</keyword>
<keyword evidence="2" id="KW-1133">Transmembrane helix</keyword>
<dbReference type="AlphaFoldDB" id="A0A914WL02"/>
<dbReference type="InterPro" id="IPR006597">
    <property type="entry name" value="Sel1-like"/>
</dbReference>
<keyword evidence="2" id="KW-0812">Transmembrane</keyword>
<dbReference type="Gene3D" id="1.25.40.10">
    <property type="entry name" value="Tetratricopeptide repeat domain"/>
    <property type="match status" value="1"/>
</dbReference>
<evidence type="ECO:0000256" key="2">
    <source>
        <dbReference type="SAM" id="Phobius"/>
    </source>
</evidence>
<dbReference type="PANTHER" id="PTHR11102:SF160">
    <property type="entry name" value="ERAD-ASSOCIATED E3 UBIQUITIN-PROTEIN LIGASE COMPONENT HRD3"/>
    <property type="match status" value="1"/>
</dbReference>
<dbReference type="SUPFAM" id="SSF81901">
    <property type="entry name" value="HCP-like"/>
    <property type="match status" value="1"/>
</dbReference>
<accession>A0A914WL02</accession>
<evidence type="ECO:0000313" key="3">
    <source>
        <dbReference type="Proteomes" id="UP000887566"/>
    </source>
</evidence>
<name>A0A914WL02_9BILA</name>
<comment type="similarity">
    <text evidence="1">Belongs to the sel-1 family.</text>
</comment>
<dbReference type="PANTHER" id="PTHR11102">
    <property type="entry name" value="SEL-1-LIKE PROTEIN"/>
    <property type="match status" value="1"/>
</dbReference>
<dbReference type="WBParaSite" id="PSAMB.scaffold45size96597.g943.t1">
    <property type="protein sequence ID" value="PSAMB.scaffold45size96597.g943.t1"/>
    <property type="gene ID" value="PSAMB.scaffold45size96597.g943"/>
</dbReference>
<protein>
    <submittedName>
        <fullName evidence="4">Sel1 repeat family protein</fullName>
    </submittedName>
</protein>